<name>G7YPS6_CLOSI</name>
<proteinExistence type="predicted"/>
<reference evidence="1" key="1">
    <citation type="journal article" date="2011" name="Genome Biol.">
        <title>The draft genome of the carcinogenic human liver fluke Clonorchis sinensis.</title>
        <authorList>
            <person name="Wang X."/>
            <person name="Chen W."/>
            <person name="Huang Y."/>
            <person name="Sun J."/>
            <person name="Men J."/>
            <person name="Liu H."/>
            <person name="Luo F."/>
            <person name="Guo L."/>
            <person name="Lv X."/>
            <person name="Deng C."/>
            <person name="Zhou C."/>
            <person name="Fan Y."/>
            <person name="Li X."/>
            <person name="Huang L."/>
            <person name="Hu Y."/>
            <person name="Liang C."/>
            <person name="Hu X."/>
            <person name="Xu J."/>
            <person name="Yu X."/>
        </authorList>
    </citation>
    <scope>NUCLEOTIDE SEQUENCE [LARGE SCALE GENOMIC DNA]</scope>
    <source>
        <strain evidence="1">Henan</strain>
    </source>
</reference>
<sequence length="105" mass="11483">MGTGRPVMYALVESEQFAPMRRLFGLFKEMMGEQYPVCYDGEACPLCGDALQACPKGPSSFPVCIDTQLHMASDSTSGWAVFAINRNLLCSLHQSHGPIRDPVLS</sequence>
<reference key="2">
    <citation type="submission" date="2011-10" db="EMBL/GenBank/DDBJ databases">
        <title>The genome and transcriptome sequence of Clonorchis sinensis provide insights into the carcinogenic liver fluke.</title>
        <authorList>
            <person name="Wang X."/>
            <person name="Huang Y."/>
            <person name="Chen W."/>
            <person name="Liu H."/>
            <person name="Guo L."/>
            <person name="Chen Y."/>
            <person name="Luo F."/>
            <person name="Zhou W."/>
            <person name="Sun J."/>
            <person name="Mao Q."/>
            <person name="Liang P."/>
            <person name="Zhou C."/>
            <person name="Tian Y."/>
            <person name="Men J."/>
            <person name="Lv X."/>
            <person name="Huang L."/>
            <person name="Zhou J."/>
            <person name="Hu Y."/>
            <person name="Li R."/>
            <person name="Zhang F."/>
            <person name="Lei H."/>
            <person name="Li X."/>
            <person name="Hu X."/>
            <person name="Liang C."/>
            <person name="Xu J."/>
            <person name="Wu Z."/>
            <person name="Yu X."/>
        </authorList>
    </citation>
    <scope>NUCLEOTIDE SEQUENCE</scope>
    <source>
        <strain>Henan</strain>
    </source>
</reference>
<keyword evidence="2" id="KW-1185">Reference proteome</keyword>
<gene>
    <name evidence="1" type="ORF">CLF_106186</name>
</gene>
<protein>
    <submittedName>
        <fullName evidence="1">Uncharacterized protein</fullName>
    </submittedName>
</protein>
<evidence type="ECO:0000313" key="2">
    <source>
        <dbReference type="Proteomes" id="UP000008909"/>
    </source>
</evidence>
<organism evidence="1 2">
    <name type="scientific">Clonorchis sinensis</name>
    <name type="common">Chinese liver fluke</name>
    <dbReference type="NCBI Taxonomy" id="79923"/>
    <lineage>
        <taxon>Eukaryota</taxon>
        <taxon>Metazoa</taxon>
        <taxon>Spiralia</taxon>
        <taxon>Lophotrochozoa</taxon>
        <taxon>Platyhelminthes</taxon>
        <taxon>Trematoda</taxon>
        <taxon>Digenea</taxon>
        <taxon>Opisthorchiida</taxon>
        <taxon>Opisthorchiata</taxon>
        <taxon>Opisthorchiidae</taxon>
        <taxon>Clonorchis</taxon>
    </lineage>
</organism>
<dbReference type="AlphaFoldDB" id="G7YPS6"/>
<dbReference type="EMBL" id="DF143944">
    <property type="protein sequence ID" value="GAA54957.1"/>
    <property type="molecule type" value="Genomic_DNA"/>
</dbReference>
<accession>G7YPS6</accession>
<dbReference type="Proteomes" id="UP000008909">
    <property type="component" value="Unassembled WGS sequence"/>
</dbReference>
<evidence type="ECO:0000313" key="1">
    <source>
        <dbReference type="EMBL" id="GAA54957.1"/>
    </source>
</evidence>